<evidence type="ECO:0000256" key="2">
    <source>
        <dbReference type="ARBA" id="ARBA00022448"/>
    </source>
</evidence>
<dbReference type="EMBL" id="QFBC01000016">
    <property type="protein sequence ID" value="PWE53369.1"/>
    <property type="molecule type" value="Genomic_DNA"/>
</dbReference>
<feature type="domain" description="ABC transporter" evidence="8">
    <location>
        <begin position="251"/>
        <end position="500"/>
    </location>
</feature>
<name>A0A2U2DJ90_9HYPH</name>
<dbReference type="RefSeq" id="WP_109461118.1">
    <property type="nucleotide sequence ID" value="NZ_QFBC01000016.1"/>
</dbReference>
<keyword evidence="3" id="KW-0762">Sugar transport</keyword>
<dbReference type="InterPro" id="IPR003439">
    <property type="entry name" value="ABC_transporter-like_ATP-bd"/>
</dbReference>
<keyword evidence="2" id="KW-0813">Transport</keyword>
<dbReference type="InterPro" id="IPR003593">
    <property type="entry name" value="AAA+_ATPase"/>
</dbReference>
<dbReference type="CDD" id="cd03215">
    <property type="entry name" value="ABC_Carb_Monos_II"/>
    <property type="match status" value="1"/>
</dbReference>
<keyword evidence="5" id="KW-0547">Nucleotide-binding</keyword>
<keyword evidence="7" id="KW-0472">Membrane</keyword>
<evidence type="ECO:0000256" key="4">
    <source>
        <dbReference type="ARBA" id="ARBA00022737"/>
    </source>
</evidence>
<feature type="domain" description="ABC transporter" evidence="8">
    <location>
        <begin position="4"/>
        <end position="238"/>
    </location>
</feature>
<gene>
    <name evidence="9" type="ORF">DEM27_25780</name>
</gene>
<evidence type="ECO:0000256" key="3">
    <source>
        <dbReference type="ARBA" id="ARBA00022597"/>
    </source>
</evidence>
<dbReference type="Gene3D" id="3.40.50.300">
    <property type="entry name" value="P-loop containing nucleotide triphosphate hydrolases"/>
    <property type="match status" value="2"/>
</dbReference>
<dbReference type="GO" id="GO:0016887">
    <property type="term" value="F:ATP hydrolysis activity"/>
    <property type="evidence" value="ECO:0007669"/>
    <property type="project" value="InterPro"/>
</dbReference>
<dbReference type="CDD" id="cd03216">
    <property type="entry name" value="ABC_Carb_Monos_I"/>
    <property type="match status" value="1"/>
</dbReference>
<keyword evidence="6 9" id="KW-0067">ATP-binding</keyword>
<dbReference type="InterPro" id="IPR050107">
    <property type="entry name" value="ABC_carbohydrate_import_ATPase"/>
</dbReference>
<dbReference type="InterPro" id="IPR027417">
    <property type="entry name" value="P-loop_NTPase"/>
</dbReference>
<dbReference type="PANTHER" id="PTHR43790:SF9">
    <property type="entry name" value="GALACTOFURANOSE TRANSPORTER ATP-BINDING PROTEIN YTFR"/>
    <property type="match status" value="1"/>
</dbReference>
<evidence type="ECO:0000256" key="1">
    <source>
        <dbReference type="ARBA" id="ARBA00005417"/>
    </source>
</evidence>
<keyword evidence="4" id="KW-0677">Repeat</keyword>
<dbReference type="InterPro" id="IPR017871">
    <property type="entry name" value="ABC_transporter-like_CS"/>
</dbReference>
<dbReference type="PROSITE" id="PS00211">
    <property type="entry name" value="ABC_TRANSPORTER_1"/>
    <property type="match status" value="1"/>
</dbReference>
<organism evidence="9 10">
    <name type="scientific">Metarhizobium album</name>
    <dbReference type="NCBI Taxonomy" id="2182425"/>
    <lineage>
        <taxon>Bacteria</taxon>
        <taxon>Pseudomonadati</taxon>
        <taxon>Pseudomonadota</taxon>
        <taxon>Alphaproteobacteria</taxon>
        <taxon>Hyphomicrobiales</taxon>
        <taxon>Rhizobiaceae</taxon>
        <taxon>Metarhizobium</taxon>
    </lineage>
</organism>
<dbReference type="GO" id="GO:0005524">
    <property type="term" value="F:ATP binding"/>
    <property type="evidence" value="ECO:0007669"/>
    <property type="project" value="UniProtKB-KW"/>
</dbReference>
<evidence type="ECO:0000256" key="7">
    <source>
        <dbReference type="ARBA" id="ARBA00023136"/>
    </source>
</evidence>
<dbReference type="PROSITE" id="PS50893">
    <property type="entry name" value="ABC_TRANSPORTER_2"/>
    <property type="match status" value="2"/>
</dbReference>
<evidence type="ECO:0000256" key="6">
    <source>
        <dbReference type="ARBA" id="ARBA00022840"/>
    </source>
</evidence>
<evidence type="ECO:0000259" key="8">
    <source>
        <dbReference type="PROSITE" id="PS50893"/>
    </source>
</evidence>
<reference evidence="9 10" key="1">
    <citation type="submission" date="2018-05" db="EMBL/GenBank/DDBJ databases">
        <title>The draft genome of strain NS-104.</title>
        <authorList>
            <person name="Hang P."/>
            <person name="Jiang J."/>
        </authorList>
    </citation>
    <scope>NUCLEOTIDE SEQUENCE [LARGE SCALE GENOMIC DNA]</scope>
    <source>
        <strain evidence="9 10">NS-104</strain>
    </source>
</reference>
<dbReference type="AlphaFoldDB" id="A0A2U2DJ90"/>
<dbReference type="Proteomes" id="UP000245252">
    <property type="component" value="Unassembled WGS sequence"/>
</dbReference>
<dbReference type="OrthoDB" id="39350at2"/>
<accession>A0A2U2DJ90</accession>
<keyword evidence="10" id="KW-1185">Reference proteome</keyword>
<dbReference type="SUPFAM" id="SSF52540">
    <property type="entry name" value="P-loop containing nucleoside triphosphate hydrolases"/>
    <property type="match status" value="2"/>
</dbReference>
<dbReference type="Pfam" id="PF00005">
    <property type="entry name" value="ABC_tran"/>
    <property type="match status" value="2"/>
</dbReference>
<dbReference type="SMART" id="SM00382">
    <property type="entry name" value="AAA"/>
    <property type="match status" value="2"/>
</dbReference>
<dbReference type="PANTHER" id="PTHR43790">
    <property type="entry name" value="CARBOHYDRATE TRANSPORT ATP-BINDING PROTEIN MG119-RELATED"/>
    <property type="match status" value="1"/>
</dbReference>
<proteinExistence type="inferred from homology"/>
<comment type="similarity">
    <text evidence="1">Belongs to the ABC transporter superfamily.</text>
</comment>
<evidence type="ECO:0000256" key="5">
    <source>
        <dbReference type="ARBA" id="ARBA00022741"/>
    </source>
</evidence>
<evidence type="ECO:0000313" key="10">
    <source>
        <dbReference type="Proteomes" id="UP000245252"/>
    </source>
</evidence>
<protein>
    <submittedName>
        <fullName evidence="9">Sugar ABC transporter ATP-binding protein</fullName>
    </submittedName>
</protein>
<comment type="caution">
    <text evidence="9">The sequence shown here is derived from an EMBL/GenBank/DDBJ whole genome shotgun (WGS) entry which is preliminary data.</text>
</comment>
<sequence>MTGILVQGVSKSFGETRALTDASLAADMGEVHAIVGENGSGKSTLAKIISGVLAPDGGTVDVLGETPGNPCHARRLGVAPIFQEMMLAEQLSIAENVFAGSDGLLCRTLSAKARNAEAKALLERLSGQAVDPTARVSDLPLHLKQWVVLARAICIQPRVLILDESSAALDLAGTERLHAEIRRLRDGGACILIVTHRIAELVRIADKATVLRDGRTVGTLSKFEITEQNLLKLMSAEKPPAKVQLDPSKTARSSSALVLRCEALQLARETTPFGFELREGEIVGVAGLDGAGHAEFIRTVAGIDLPSSGSVTIFGSHGQSIEIRSIEEAGAAGLSYVSGDRKKEGIFPALSTFENFAMAPYGCHRDRTGLIDAGSLRGSFAREVARLGIKVGPPNDRITSLSGGNQQKVLIARAFAAQPKVIVLNDPARGVDIGTKQELYRQLVAFSQTGGAVIYLSSEIEEFFDFADRVDVFVQTTLHRSLPSRDLSEEALLYAMFGRLADAVSPITVEEMA</sequence>
<evidence type="ECO:0000313" key="9">
    <source>
        <dbReference type="EMBL" id="PWE53369.1"/>
    </source>
</evidence>